<gene>
    <name evidence="3" type="ORF">LTR25_003340</name>
</gene>
<feature type="compositionally biased region" description="Polar residues" evidence="1">
    <location>
        <begin position="50"/>
        <end position="59"/>
    </location>
</feature>
<dbReference type="PANTHER" id="PTHR23389:SF21">
    <property type="entry name" value="ATPASE FAMILY AAA DOMAIN-CONTAINING PROTEIN 5"/>
    <property type="match status" value="1"/>
</dbReference>
<dbReference type="InterPro" id="IPR027417">
    <property type="entry name" value="P-loop_NTPase"/>
</dbReference>
<feature type="region of interest" description="Disordered" evidence="1">
    <location>
        <begin position="42"/>
        <end position="107"/>
    </location>
</feature>
<evidence type="ECO:0000313" key="4">
    <source>
        <dbReference type="Proteomes" id="UP001345827"/>
    </source>
</evidence>
<proteinExistence type="predicted"/>
<feature type="compositionally biased region" description="Polar residues" evidence="1">
    <location>
        <begin position="331"/>
        <end position="340"/>
    </location>
</feature>
<feature type="region of interest" description="Disordered" evidence="1">
    <location>
        <begin position="131"/>
        <end position="255"/>
    </location>
</feature>
<dbReference type="GO" id="GO:0005634">
    <property type="term" value="C:nucleus"/>
    <property type="evidence" value="ECO:0007669"/>
    <property type="project" value="TreeGrafter"/>
</dbReference>
<dbReference type="EMBL" id="JAXLQG010000005">
    <property type="protein sequence ID" value="KAK5539636.1"/>
    <property type="molecule type" value="Genomic_DNA"/>
</dbReference>
<evidence type="ECO:0000256" key="1">
    <source>
        <dbReference type="SAM" id="MobiDB-lite"/>
    </source>
</evidence>
<feature type="compositionally biased region" description="Low complexity" evidence="1">
    <location>
        <begin position="92"/>
        <end position="107"/>
    </location>
</feature>
<keyword evidence="4" id="KW-1185">Reference proteome</keyword>
<evidence type="ECO:0000259" key="2">
    <source>
        <dbReference type="SMART" id="SM00382"/>
    </source>
</evidence>
<dbReference type="GO" id="GO:0003677">
    <property type="term" value="F:DNA binding"/>
    <property type="evidence" value="ECO:0007669"/>
    <property type="project" value="TreeGrafter"/>
</dbReference>
<feature type="compositionally biased region" description="Low complexity" evidence="1">
    <location>
        <begin position="164"/>
        <end position="183"/>
    </location>
</feature>
<comment type="caution">
    <text evidence="3">The sequence shown here is derived from an EMBL/GenBank/DDBJ whole genome shotgun (WGS) entry which is preliminary data.</text>
</comment>
<dbReference type="Proteomes" id="UP001345827">
    <property type="component" value="Unassembled WGS sequence"/>
</dbReference>
<name>A0AAV9QAJ3_9PEZI</name>
<dbReference type="InterPro" id="IPR003959">
    <property type="entry name" value="ATPase_AAA_core"/>
</dbReference>
<dbReference type="GO" id="GO:0016887">
    <property type="term" value="F:ATP hydrolysis activity"/>
    <property type="evidence" value="ECO:0007669"/>
    <property type="project" value="InterPro"/>
</dbReference>
<dbReference type="InterPro" id="IPR003593">
    <property type="entry name" value="AAA+_ATPase"/>
</dbReference>
<dbReference type="Gene3D" id="3.40.50.300">
    <property type="entry name" value="P-loop containing nucleotide triphosphate hydrolases"/>
    <property type="match status" value="1"/>
</dbReference>
<reference evidence="3 4" key="1">
    <citation type="submission" date="2023-06" db="EMBL/GenBank/DDBJ databases">
        <title>Black Yeasts Isolated from many extreme environments.</title>
        <authorList>
            <person name="Coleine C."/>
            <person name="Stajich J.E."/>
            <person name="Selbmann L."/>
        </authorList>
    </citation>
    <scope>NUCLEOTIDE SEQUENCE [LARGE SCALE GENOMIC DNA]</scope>
    <source>
        <strain evidence="3 4">CCFEE 5887</strain>
    </source>
</reference>
<dbReference type="AlphaFoldDB" id="A0AAV9QAJ3"/>
<feature type="compositionally biased region" description="Basic residues" evidence="1">
    <location>
        <begin position="82"/>
        <end position="91"/>
    </location>
</feature>
<dbReference type="CDD" id="cd00009">
    <property type="entry name" value="AAA"/>
    <property type="match status" value="1"/>
</dbReference>
<feature type="domain" description="AAA+ ATPase" evidence="2">
    <location>
        <begin position="575"/>
        <end position="755"/>
    </location>
</feature>
<dbReference type="GO" id="GO:0005524">
    <property type="term" value="F:ATP binding"/>
    <property type="evidence" value="ECO:0007669"/>
    <property type="project" value="InterPro"/>
</dbReference>
<dbReference type="SMART" id="SM00382">
    <property type="entry name" value="AAA"/>
    <property type="match status" value="1"/>
</dbReference>
<feature type="region of interest" description="Disordered" evidence="1">
    <location>
        <begin position="325"/>
        <end position="351"/>
    </location>
</feature>
<evidence type="ECO:0000313" key="3">
    <source>
        <dbReference type="EMBL" id="KAK5539636.1"/>
    </source>
</evidence>
<accession>A0AAV9QAJ3</accession>
<dbReference type="Pfam" id="PF00004">
    <property type="entry name" value="AAA"/>
    <property type="match status" value="1"/>
</dbReference>
<organism evidence="3 4">
    <name type="scientific">Vermiconidia calcicola</name>
    <dbReference type="NCBI Taxonomy" id="1690605"/>
    <lineage>
        <taxon>Eukaryota</taxon>
        <taxon>Fungi</taxon>
        <taxon>Dikarya</taxon>
        <taxon>Ascomycota</taxon>
        <taxon>Pezizomycotina</taxon>
        <taxon>Dothideomycetes</taxon>
        <taxon>Dothideomycetidae</taxon>
        <taxon>Mycosphaerellales</taxon>
        <taxon>Extremaceae</taxon>
        <taxon>Vermiconidia</taxon>
    </lineage>
</organism>
<dbReference type="SUPFAM" id="SSF52540">
    <property type="entry name" value="P-loop containing nucleoside triphosphate hydrolases"/>
    <property type="match status" value="1"/>
</dbReference>
<feature type="region of interest" description="Disordered" evidence="1">
    <location>
        <begin position="1"/>
        <end position="25"/>
    </location>
</feature>
<feature type="compositionally biased region" description="Polar residues" evidence="1">
    <location>
        <begin position="132"/>
        <end position="144"/>
    </location>
</feature>
<sequence>MHPFFRKAGVPNHDFPSHHRSPKAQLGFEGTTEVRVPANESVSYAEPNRWSPTSHVTLTDSHDEASGEGSWTIVEGDDLEHGHRRIKRRRISSQSKELYNGTQNGTNTIQQTWHDQLEAAAREIPEIVVQKGDSQSDGLNSQPINLDPASGQPNINEPIKGPESIQPSTDPTPTTQTQPIHISAPENSILGPPTAAAPAQEKMSTSTPKTRIITLNAKGKLTNTPNPSPRRSARTNNNDANDQSHDVKKSGRQSKKIGMKNGKFVSSLQLTLRHPTKEFGQKIEAILSSKKNEPSASIVPGERGRGGTIENKTTHPFFLGKLAVKSEKQPSVKSETSSFAPPSEDEATNPQAPKAWKDIVFKSQKPFQDKTLSLLSSIWPPASIQNIQPDKYVIRSLPILPPIMASLKSKQRNSTIRGDEDVLQAFAQSLKHGTDSAALLHVPTRRIMSGKELADIINCEAPTAYGSAARLIALRDPLIRRIESTLSPFDKGMAAGPYMWTQGYGPTCWQEVLQGQSQVLYDWLSNLQIHQVQTGKLQTNPKQVAVKRARKRKSDGMDDFIADSDDETLDSSSPGKNAILIVGPSGCGKTASVYAVAQQLGFEVFEIHPGMRRSARDIQEKVGDMTQNHLVQQAHIQSGRPGTPLDDADVTLPMSESLPASQHSIASFMGMGKVEKKKSPTGCSNKETKARAQKQSLILFEEVDILFEEDKGFWTGVQSLISNSKRPVIMTCNDLSSIPLDELDLFSVLAFDRPDPVLAVDHLQCIAAAEGHLLDRQSIQNLYASKGQDLRASITELNLWCQMTLGSHQGGLDWMLPHNEKHQPGREGSITRIVSQDTFITGLDLLPVQFCDWGEIIGYTQNDLGISALDWVKDDFSTEVPERSCAQAVDKALLLSEARSAMDLLDCEITPVIAGMIKGSSAHDTLQRARDDLVQLHVEHLITRHMSRLDITDAFETLMEDNRIGLPMAPGRKAPSLDNAAQSVVTDVAPYVRCIVAHDQRLEQIRDELSGGPQAKRQRKTRAARAALEGGSKGSVRRDKWFPEDLDFPAVLATGNTWPQLKPEEACFAPDTPSSSMATATDGEVEAIAIQGTN</sequence>
<dbReference type="PANTHER" id="PTHR23389">
    <property type="entry name" value="CHROMOSOME TRANSMISSION FIDELITY FACTOR 18"/>
    <property type="match status" value="1"/>
</dbReference>
<protein>
    <recommendedName>
        <fullName evidence="2">AAA+ ATPase domain-containing protein</fullName>
    </recommendedName>
</protein>
<feature type="region of interest" description="Disordered" evidence="1">
    <location>
        <begin position="1007"/>
        <end position="1036"/>
    </location>
</feature>